<organism evidence="1 2">
    <name type="scientific">Anaerotruncus colihominis</name>
    <dbReference type="NCBI Taxonomy" id="169435"/>
    <lineage>
        <taxon>Bacteria</taxon>
        <taxon>Bacillati</taxon>
        <taxon>Bacillota</taxon>
        <taxon>Clostridia</taxon>
        <taxon>Eubacteriales</taxon>
        <taxon>Oscillospiraceae</taxon>
        <taxon>Anaerotruncus</taxon>
    </lineage>
</organism>
<accession>A0A1Y4N663</accession>
<dbReference type="PROSITE" id="PS51257">
    <property type="entry name" value="PROKAR_LIPOPROTEIN"/>
    <property type="match status" value="1"/>
</dbReference>
<dbReference type="EMBL" id="NFKP01000003">
    <property type="protein sequence ID" value="OUP70614.1"/>
    <property type="molecule type" value="Genomic_DNA"/>
</dbReference>
<sequence>MRFISLVLSLVIVFSLGGCSGKPSDMSVTVQERAAKSGEEPFMIRDKKLENDCKLYIENFQTALNRRNVDALREFISFTDDTSKTYVEYLKDTTMRDLIEFYLSNLELEFLEVFNIDGEPYIAVEAKYFDNRYNDFNSLELVKGENPRKEFYDTVNSMVDKQNALVETAGQEPDKVEGTAVQEDISIPTSTSHIGVDYNNTQELEQWVKTLENDKDHLRKFSRIMFFKIVDGTEYTCIAADTADLVALFGSIPAFFGLNSHYSIENYDMFYNFTKFWETLPESEQQAFDTWKTIRDMDDEQVKEMVQEDAVNGVVFNKFDIDKDVDKIRQNLLPAELSPILDTYYNGAGRAYYTYMYENEPYRRLEQNIIKNTDIELIRQKDKTFIVLVTLPDINRLVFGINEGLDAEEMVQKINEQIESGSFETTSVYSQIVMQKNSKMKWGFQLVQNPVKEFLLNSVHSGVLDATGISDWLGSALDENGYLASGEIVEEAGSELFSGMAS</sequence>
<dbReference type="Proteomes" id="UP000196386">
    <property type="component" value="Unassembled WGS sequence"/>
</dbReference>
<reference evidence="2" key="1">
    <citation type="submission" date="2017-04" db="EMBL/GenBank/DDBJ databases">
        <title>Function of individual gut microbiota members based on whole genome sequencing of pure cultures obtained from chicken caecum.</title>
        <authorList>
            <person name="Medvecky M."/>
            <person name="Cejkova D."/>
            <person name="Polansky O."/>
            <person name="Karasova D."/>
            <person name="Kubasova T."/>
            <person name="Cizek A."/>
            <person name="Rychlik I."/>
        </authorList>
    </citation>
    <scope>NUCLEOTIDE SEQUENCE [LARGE SCALE GENOMIC DNA]</scope>
    <source>
        <strain evidence="2">An175</strain>
    </source>
</reference>
<evidence type="ECO:0000313" key="2">
    <source>
        <dbReference type="Proteomes" id="UP000196386"/>
    </source>
</evidence>
<evidence type="ECO:0000313" key="1">
    <source>
        <dbReference type="EMBL" id="OUP70614.1"/>
    </source>
</evidence>
<comment type="caution">
    <text evidence="1">The sequence shown here is derived from an EMBL/GenBank/DDBJ whole genome shotgun (WGS) entry which is preliminary data.</text>
</comment>
<proteinExistence type="predicted"/>
<dbReference type="AlphaFoldDB" id="A0A1Y4N663"/>
<name>A0A1Y4N663_9FIRM</name>
<gene>
    <name evidence="1" type="ORF">B5F11_04010</name>
</gene>
<protein>
    <submittedName>
        <fullName evidence="1">Uncharacterized protein</fullName>
    </submittedName>
</protein>
<dbReference type="RefSeq" id="WP_087299740.1">
    <property type="nucleotide sequence ID" value="NZ_NFKP01000003.1"/>
</dbReference>